<accession>A0A2I2L5A3</accession>
<dbReference type="RefSeq" id="YP_009449037.1">
    <property type="nucleotide sequence ID" value="NC_036594.1"/>
</dbReference>
<organism evidence="2">
    <name type="scientific">Orpheovirus IHUMI-LCC2</name>
    <dbReference type="NCBI Taxonomy" id="2023057"/>
    <lineage>
        <taxon>Viruses</taxon>
        <taxon>Varidnaviria</taxon>
        <taxon>Bamfordvirae</taxon>
        <taxon>Nucleocytoviricota</taxon>
        <taxon>Megaviricetes</taxon>
        <taxon>Pimascovirales</taxon>
        <taxon>Ocovirineae</taxon>
        <taxon>Orpheoviridae</taxon>
        <taxon>Alphaorpheovirus</taxon>
        <taxon>Alphaorpheovirus massiliense</taxon>
    </lineage>
</organism>
<sequence length="238" mass="27073">MLTTIGTLFDGTNLLQNTNKDNIYDLLKEVYDVPAKTDKKWVKNEIPKFICHRTYFLEATLENQVVKFVVITGHVNKDDCHIYTTNNGVVKDKKVKKEELYDVFSRFLPLSTLSQYFHLPEEEVTKDKKELVYYVSNYAAPNMGIAEELLKYKKSKSVSKPMVKPASRPIAKPVVKPASRPVAKPVIKAVSRPVAKPVPIILSSIKKENDANKVNMKVCGSTSEDEMEKWDDTMSQDE</sequence>
<dbReference type="KEGG" id="vg:35382663"/>
<reference evidence="2" key="1">
    <citation type="submission" date="2017-08" db="EMBL/GenBank/DDBJ databases">
        <authorList>
            <consortium name="Urmite Genomes"/>
        </authorList>
    </citation>
    <scope>NUCLEOTIDE SEQUENCE [LARGE SCALE GENOMIC DNA]</scope>
    <source>
        <strain evidence="2">IHUMI-LCC2</strain>
    </source>
</reference>
<evidence type="ECO:0000256" key="1">
    <source>
        <dbReference type="SAM" id="MobiDB-lite"/>
    </source>
</evidence>
<gene>
    <name evidence="2" type="ORF">ORPV_831</name>
</gene>
<dbReference type="GeneID" id="35382663"/>
<feature type="compositionally biased region" description="Acidic residues" evidence="1">
    <location>
        <begin position="223"/>
        <end position="238"/>
    </location>
</feature>
<proteinExistence type="predicted"/>
<evidence type="ECO:0000313" key="2">
    <source>
        <dbReference type="EMBL" id="SNW62735.1"/>
    </source>
</evidence>
<evidence type="ECO:0000313" key="3">
    <source>
        <dbReference type="Proteomes" id="UP000236316"/>
    </source>
</evidence>
<dbReference type="Proteomes" id="UP000236316">
    <property type="component" value="Segment"/>
</dbReference>
<name>A0A2I2L5A3_9VIRU</name>
<protein>
    <submittedName>
        <fullName evidence="2">Uncharacterized protein</fullName>
    </submittedName>
</protein>
<feature type="region of interest" description="Disordered" evidence="1">
    <location>
        <begin position="217"/>
        <end position="238"/>
    </location>
</feature>
<dbReference type="EMBL" id="LT906555">
    <property type="protein sequence ID" value="SNW62735.1"/>
    <property type="molecule type" value="Genomic_DNA"/>
</dbReference>
<keyword evidence="3" id="KW-1185">Reference proteome</keyword>